<dbReference type="SUPFAM" id="SSF49265">
    <property type="entry name" value="Fibronectin type III"/>
    <property type="match status" value="4"/>
</dbReference>
<evidence type="ECO:0000259" key="1">
    <source>
        <dbReference type="PROSITE" id="PS50853"/>
    </source>
</evidence>
<dbReference type="InterPro" id="IPR036116">
    <property type="entry name" value="FN3_sf"/>
</dbReference>
<evidence type="ECO:0000313" key="2">
    <source>
        <dbReference type="EMBL" id="OIN61007.1"/>
    </source>
</evidence>
<evidence type="ECO:0000313" key="3">
    <source>
        <dbReference type="Proteomes" id="UP000181790"/>
    </source>
</evidence>
<feature type="domain" description="Fibronectin type-III" evidence="1">
    <location>
        <begin position="51"/>
        <end position="142"/>
    </location>
</feature>
<dbReference type="OrthoDB" id="678019at2"/>
<dbReference type="EMBL" id="MORL01000001">
    <property type="protein sequence ID" value="OIN61007.1"/>
    <property type="molecule type" value="Genomic_DNA"/>
</dbReference>
<gene>
    <name evidence="2" type="ORF">BLX24_02705</name>
</gene>
<name>A0A1S2VQE8_9BACT</name>
<keyword evidence="3" id="KW-1185">Reference proteome</keyword>
<proteinExistence type="predicted"/>
<dbReference type="Gene3D" id="2.60.40.10">
    <property type="entry name" value="Immunoglobulins"/>
    <property type="match status" value="4"/>
</dbReference>
<comment type="caution">
    <text evidence="2">The sequence shown here is derived from an EMBL/GenBank/DDBJ whole genome shotgun (WGS) entry which is preliminary data.</text>
</comment>
<dbReference type="SMART" id="SM00060">
    <property type="entry name" value="FN3"/>
    <property type="match status" value="5"/>
</dbReference>
<accession>A0A1S2VQE8</accession>
<dbReference type="InterPro" id="IPR003961">
    <property type="entry name" value="FN3_dom"/>
</dbReference>
<dbReference type="Pfam" id="PF00041">
    <property type="entry name" value="fn3"/>
    <property type="match status" value="1"/>
</dbReference>
<feature type="domain" description="Fibronectin type-III" evidence="1">
    <location>
        <begin position="506"/>
        <end position="596"/>
    </location>
</feature>
<dbReference type="CDD" id="cd00063">
    <property type="entry name" value="FN3"/>
    <property type="match status" value="3"/>
</dbReference>
<dbReference type="AlphaFoldDB" id="A0A1S2VQE8"/>
<organism evidence="2 3">
    <name type="scientific">Arsenicibacter rosenii</name>
    <dbReference type="NCBI Taxonomy" id="1750698"/>
    <lineage>
        <taxon>Bacteria</taxon>
        <taxon>Pseudomonadati</taxon>
        <taxon>Bacteroidota</taxon>
        <taxon>Cytophagia</taxon>
        <taxon>Cytophagales</taxon>
        <taxon>Spirosomataceae</taxon>
        <taxon>Arsenicibacter</taxon>
    </lineage>
</organism>
<dbReference type="RefSeq" id="WP_071501512.1">
    <property type="nucleotide sequence ID" value="NZ_MORL01000001.1"/>
</dbReference>
<dbReference type="Proteomes" id="UP000181790">
    <property type="component" value="Unassembled WGS sequence"/>
</dbReference>
<protein>
    <recommendedName>
        <fullName evidence="1">Fibronectin type-III domain-containing protein</fullName>
    </recommendedName>
</protein>
<dbReference type="PROSITE" id="PS50853">
    <property type="entry name" value="FN3"/>
    <property type="match status" value="2"/>
</dbReference>
<sequence length="874" mass="98761">MAIHITPAYRFFFLFFFSVFLSSKGFTGPVASLLIPDSLFKGDVPTITCTPPSGLTETGQSFQSTTLNWTFEFGSLYTIQLKSGPEGGWTDVQTNYFGSSYTLYPLTFGQTYSWRLKRTCTDGSSSDWSPVRTFTLSCFVPSVTLEFINNGSTFIRSAAQDDLAVTYTYRWRLAGTEAWNYRSNVNTRDYNETPLVKNGLYEWQVRSECPDGSSSAYCEIKTSPVQCPQVSGLQEVYVTPTSAVVSWIAYYDIYFLLWRKKGNTKWYSRKEYTFHSGRFIANQIGGLEAGTEYEWCVQLRCPDGAISTSKIRTFVTQCTTQLNDNLNNAQVYATSALVNWTNAGKYTSTIPAKTYFQIRYRSASDSTWHESEKLADGNAYYLITGLVSNQQYEWQVRQYCSPSIYTDYSSGKYFITRCSEVSDMRTFFIKATSAYLQWFLSGSENTVIQWRETGSDNWQSASADNSYELKGLNANTEYEWRIRYHCDREKYSSSIKFKTQKEVICPKVNSASSSIIDSTSVRLSWSLSNSADITTYQVRWRQVGTSEWSYSPPTTQMSYTVTGLNFNLKYEWDLVYICEGVTSVYSPQYDRIFPQINCPYSAIYEYSIGSKAITLQITGSWLSKNVDNELQVRVSGAVSWSSIKGITIGGFNSVTGLMPNTVYQFRCRAYCSDQFSVIRSFTTLTPCDINEPNETITEAIPLSGTSVETSVLCLDQSLDKDWFKWEYKGISYYILVTPITRYGTGPYKLNLSISNEILTVKTAPATDTYADSTDTFLQIYAADGKTLLAENDDFDQYYSEVTLYLAKPFSTVRPGRWSDPVIWSTFRVPAAIDPVLIRHPVKLPAATTGKASRISYDAGGSLQLESGAKLKITP</sequence>
<dbReference type="InterPro" id="IPR013783">
    <property type="entry name" value="Ig-like_fold"/>
</dbReference>
<reference evidence="2 3" key="1">
    <citation type="submission" date="2016-10" db="EMBL/GenBank/DDBJ databases">
        <title>Arsenicibacter rosenii gen. nov., sp. nov., an efficient arsenic-methylating bacterium isolated from an arsenic-contaminated paddy soil.</title>
        <authorList>
            <person name="Huang K."/>
        </authorList>
    </citation>
    <scope>NUCLEOTIDE SEQUENCE [LARGE SCALE GENOMIC DNA]</scope>
    <source>
        <strain evidence="2 3">SM-1</strain>
    </source>
</reference>